<keyword evidence="3" id="KW-1185">Reference proteome</keyword>
<dbReference type="InterPro" id="IPR008906">
    <property type="entry name" value="HATC_C_dom"/>
</dbReference>
<protein>
    <submittedName>
        <fullName evidence="2">38787_t:CDS:1</fullName>
    </submittedName>
</protein>
<feature type="domain" description="HAT C-terminal dimerisation" evidence="1">
    <location>
        <begin position="24"/>
        <end position="73"/>
    </location>
</feature>
<evidence type="ECO:0000259" key="1">
    <source>
        <dbReference type="Pfam" id="PF05699"/>
    </source>
</evidence>
<feature type="non-terminal residue" evidence="2">
    <location>
        <position position="79"/>
    </location>
</feature>
<evidence type="ECO:0000313" key="3">
    <source>
        <dbReference type="Proteomes" id="UP000789901"/>
    </source>
</evidence>
<dbReference type="Proteomes" id="UP000789901">
    <property type="component" value="Unassembled WGS sequence"/>
</dbReference>
<gene>
    <name evidence="2" type="ORF">GMARGA_LOCUS40647</name>
</gene>
<dbReference type="PANTHER" id="PTHR23272">
    <property type="entry name" value="BED FINGER-RELATED"/>
    <property type="match status" value="1"/>
</dbReference>
<feature type="non-terminal residue" evidence="2">
    <location>
        <position position="1"/>
    </location>
</feature>
<reference evidence="2 3" key="1">
    <citation type="submission" date="2021-06" db="EMBL/GenBank/DDBJ databases">
        <authorList>
            <person name="Kallberg Y."/>
            <person name="Tangrot J."/>
            <person name="Rosling A."/>
        </authorList>
    </citation>
    <scope>NUCLEOTIDE SEQUENCE [LARGE SCALE GENOMIC DNA]</scope>
    <source>
        <strain evidence="2 3">120-4 pot B 10/14</strain>
    </source>
</reference>
<dbReference type="InterPro" id="IPR012337">
    <property type="entry name" value="RNaseH-like_sf"/>
</dbReference>
<name>A0ABN7XAC6_GIGMA</name>
<dbReference type="SUPFAM" id="SSF53098">
    <property type="entry name" value="Ribonuclease H-like"/>
    <property type="match status" value="1"/>
</dbReference>
<dbReference type="EMBL" id="CAJVQB010105149">
    <property type="protein sequence ID" value="CAG8851269.1"/>
    <property type="molecule type" value="Genomic_DNA"/>
</dbReference>
<proteinExistence type="predicted"/>
<sequence length="79" mass="9138">FEDMYLQTYYPLSTIEHFPYNNEIIVARDFLFIPTTSIASEQAFSCAGYIIDNSCTLLDPDTVTALICQRNWLEVSEKF</sequence>
<accession>A0ABN7XAC6</accession>
<organism evidence="2 3">
    <name type="scientific">Gigaspora margarita</name>
    <dbReference type="NCBI Taxonomy" id="4874"/>
    <lineage>
        <taxon>Eukaryota</taxon>
        <taxon>Fungi</taxon>
        <taxon>Fungi incertae sedis</taxon>
        <taxon>Mucoromycota</taxon>
        <taxon>Glomeromycotina</taxon>
        <taxon>Glomeromycetes</taxon>
        <taxon>Diversisporales</taxon>
        <taxon>Gigasporaceae</taxon>
        <taxon>Gigaspora</taxon>
    </lineage>
</organism>
<comment type="caution">
    <text evidence="2">The sequence shown here is derived from an EMBL/GenBank/DDBJ whole genome shotgun (WGS) entry which is preliminary data.</text>
</comment>
<evidence type="ECO:0000313" key="2">
    <source>
        <dbReference type="EMBL" id="CAG8851269.1"/>
    </source>
</evidence>
<dbReference type="Pfam" id="PF05699">
    <property type="entry name" value="Dimer_Tnp_hAT"/>
    <property type="match status" value="1"/>
</dbReference>